<dbReference type="Gene3D" id="2.40.30.170">
    <property type="match status" value="1"/>
</dbReference>
<keyword evidence="8" id="KW-1185">Reference proteome</keyword>
<name>A0ABS7JWW2_9SPHN</name>
<dbReference type="Pfam" id="PF25973">
    <property type="entry name" value="BSH_CzcB"/>
    <property type="match status" value="1"/>
</dbReference>
<feature type="domain" description="CzcB-like barrel-sandwich hybrid" evidence="5">
    <location>
        <begin position="88"/>
        <end position="226"/>
    </location>
</feature>
<evidence type="ECO:0000313" key="8">
    <source>
        <dbReference type="Proteomes" id="UP000782554"/>
    </source>
</evidence>
<dbReference type="InterPro" id="IPR058649">
    <property type="entry name" value="CzcB_C"/>
</dbReference>
<feature type="domain" description="CusB-like beta-barrel" evidence="4">
    <location>
        <begin position="238"/>
        <end position="304"/>
    </location>
</feature>
<dbReference type="PANTHER" id="PTHR30097:SF4">
    <property type="entry name" value="SLR6042 PROTEIN"/>
    <property type="match status" value="1"/>
</dbReference>
<proteinExistence type="inferred from homology"/>
<evidence type="ECO:0000259" key="4">
    <source>
        <dbReference type="Pfam" id="PF25954"/>
    </source>
</evidence>
<dbReference type="InterPro" id="IPR058792">
    <property type="entry name" value="Beta-barrel_RND_2"/>
</dbReference>
<keyword evidence="3" id="KW-0472">Membrane</keyword>
<keyword evidence="3" id="KW-0812">Transmembrane</keyword>
<dbReference type="PANTHER" id="PTHR30097">
    <property type="entry name" value="CATION EFFLUX SYSTEM PROTEIN CUSB"/>
    <property type="match status" value="1"/>
</dbReference>
<keyword evidence="2" id="KW-0813">Transport</keyword>
<dbReference type="Gene3D" id="1.10.287.470">
    <property type="entry name" value="Helix hairpin bin"/>
    <property type="match status" value="1"/>
</dbReference>
<dbReference type="InterPro" id="IPR051909">
    <property type="entry name" value="MFP_Cation_Efflux"/>
</dbReference>
<accession>A0ABS7JWW2</accession>
<dbReference type="InterPro" id="IPR006143">
    <property type="entry name" value="RND_pump_MFP"/>
</dbReference>
<organism evidence="7 8">
    <name type="scientific">Qipengyuania mesophila</name>
    <dbReference type="NCBI Taxonomy" id="2867246"/>
    <lineage>
        <taxon>Bacteria</taxon>
        <taxon>Pseudomonadati</taxon>
        <taxon>Pseudomonadota</taxon>
        <taxon>Alphaproteobacteria</taxon>
        <taxon>Sphingomonadales</taxon>
        <taxon>Erythrobacteraceae</taxon>
        <taxon>Qipengyuania</taxon>
    </lineage>
</organism>
<feature type="domain" description="CzcB-like C-terminal circularly permuted SH3-like" evidence="6">
    <location>
        <begin position="312"/>
        <end position="371"/>
    </location>
</feature>
<evidence type="ECO:0000259" key="6">
    <source>
        <dbReference type="Pfam" id="PF25975"/>
    </source>
</evidence>
<comment type="similarity">
    <text evidence="1">Belongs to the membrane fusion protein (MFP) (TC 8.A.1) family.</text>
</comment>
<sequence length="382" mass="39138">MTRRKTFIALGAVAIAAILIWIIWGSAGNAPTDAPPPSQTASESIPSEIRLTDAQMQTAEIALASVEAGDAGELIVPGTVRAAPSAVARLDARANGVVASILKTLGDPVRRGETVALLESAEAATLAEQVASAAARAQQARAAYDREKRLFEANVTARQDLEAAQAALSVASAELTRARAAVQAAGVTRNGRSIAVTSPVGGRVTAAPAVLGSYVTAGTELFRVVDPSRLQIEGALSPADASKVAVGDVATISLPGGGQVDARVRSITPSVDLQTRASTAVLSLRSAPPSLQPDSFVEVRLTTEAASGSVLSVPADAVQDLNGQSIVFVRTNRGFRVAPVTTGQRSAGRVTILSGVTQGQQIASRNAFLIKAEIAKQGEGDE</sequence>
<evidence type="ECO:0000256" key="3">
    <source>
        <dbReference type="SAM" id="Phobius"/>
    </source>
</evidence>
<dbReference type="EMBL" id="JAIGNU010000002">
    <property type="protein sequence ID" value="MBX7502150.1"/>
    <property type="molecule type" value="Genomic_DNA"/>
</dbReference>
<dbReference type="Pfam" id="PF25954">
    <property type="entry name" value="Beta-barrel_RND_2"/>
    <property type="match status" value="1"/>
</dbReference>
<evidence type="ECO:0000256" key="2">
    <source>
        <dbReference type="ARBA" id="ARBA00022448"/>
    </source>
</evidence>
<evidence type="ECO:0000256" key="1">
    <source>
        <dbReference type="ARBA" id="ARBA00009477"/>
    </source>
</evidence>
<protein>
    <submittedName>
        <fullName evidence="7">Efflux RND transporter periplasmic adaptor subunit</fullName>
    </submittedName>
</protein>
<reference evidence="7 8" key="1">
    <citation type="submission" date="2021-08" db="EMBL/GenBank/DDBJ databases">
        <title>Comparative Genomics Analysis of the Genus Qipengyuania Reveals Extensive Genetic Diversity and Metabolic Versatility, Including the Description of Fifteen Novel Species.</title>
        <authorList>
            <person name="Liu Y."/>
        </authorList>
    </citation>
    <scope>NUCLEOTIDE SEQUENCE [LARGE SCALE GENOMIC DNA]</scope>
    <source>
        <strain evidence="7 8">YG27</strain>
    </source>
</reference>
<dbReference type="Proteomes" id="UP000782554">
    <property type="component" value="Unassembled WGS sequence"/>
</dbReference>
<dbReference type="InterPro" id="IPR058647">
    <property type="entry name" value="BSH_CzcB-like"/>
</dbReference>
<feature type="transmembrane region" description="Helical" evidence="3">
    <location>
        <begin position="7"/>
        <end position="27"/>
    </location>
</feature>
<evidence type="ECO:0000259" key="5">
    <source>
        <dbReference type="Pfam" id="PF25973"/>
    </source>
</evidence>
<dbReference type="RefSeq" id="WP_221603319.1">
    <property type="nucleotide sequence ID" value="NZ_JAIGNU010000002.1"/>
</dbReference>
<dbReference type="SUPFAM" id="SSF111369">
    <property type="entry name" value="HlyD-like secretion proteins"/>
    <property type="match status" value="1"/>
</dbReference>
<comment type="caution">
    <text evidence="7">The sequence shown here is derived from an EMBL/GenBank/DDBJ whole genome shotgun (WGS) entry which is preliminary data.</text>
</comment>
<dbReference type="Pfam" id="PF25975">
    <property type="entry name" value="CzcB_C"/>
    <property type="match status" value="1"/>
</dbReference>
<dbReference type="NCBIfam" id="TIGR01730">
    <property type="entry name" value="RND_mfp"/>
    <property type="match status" value="1"/>
</dbReference>
<gene>
    <name evidence="7" type="ORF">K3181_11925</name>
</gene>
<keyword evidence="3" id="KW-1133">Transmembrane helix</keyword>
<dbReference type="Gene3D" id="2.40.420.20">
    <property type="match status" value="1"/>
</dbReference>
<evidence type="ECO:0000313" key="7">
    <source>
        <dbReference type="EMBL" id="MBX7502150.1"/>
    </source>
</evidence>